<dbReference type="PANTHER" id="PTHR33365:SF4">
    <property type="entry name" value="CYCLOCHLOROTINE BIOSYNTHESIS PROTEIN O"/>
    <property type="match status" value="1"/>
</dbReference>
<reference evidence="3 4" key="1">
    <citation type="submission" date="2016-04" db="EMBL/GenBank/DDBJ databases">
        <title>A degradative enzymes factory behind the ericoid mycorrhizal symbiosis.</title>
        <authorList>
            <consortium name="DOE Joint Genome Institute"/>
            <person name="Martino E."/>
            <person name="Morin E."/>
            <person name="Grelet G."/>
            <person name="Kuo A."/>
            <person name="Kohler A."/>
            <person name="Daghino S."/>
            <person name="Barry K."/>
            <person name="Choi C."/>
            <person name="Cichocki N."/>
            <person name="Clum A."/>
            <person name="Copeland A."/>
            <person name="Hainaut M."/>
            <person name="Haridas S."/>
            <person name="Labutti K."/>
            <person name="Lindquist E."/>
            <person name="Lipzen A."/>
            <person name="Khouja H.-R."/>
            <person name="Murat C."/>
            <person name="Ohm R."/>
            <person name="Olson A."/>
            <person name="Spatafora J."/>
            <person name="Veneault-Fourrey C."/>
            <person name="Henrissat B."/>
            <person name="Grigoriev I."/>
            <person name="Martin F."/>
            <person name="Perotto S."/>
        </authorList>
    </citation>
    <scope>NUCLEOTIDE SEQUENCE [LARGE SCALE GENOMIC DNA]</scope>
    <source>
        <strain evidence="3 4">E</strain>
    </source>
</reference>
<gene>
    <name evidence="3" type="ORF">K444DRAFT_596609</name>
</gene>
<dbReference type="OrthoDB" id="3687641at2759"/>
<dbReference type="Proteomes" id="UP000235371">
    <property type="component" value="Unassembled WGS sequence"/>
</dbReference>
<evidence type="ECO:0000256" key="1">
    <source>
        <dbReference type="ARBA" id="ARBA00004685"/>
    </source>
</evidence>
<dbReference type="AlphaFoldDB" id="A0A2J6SVQ8"/>
<proteinExistence type="inferred from homology"/>
<keyword evidence="4" id="KW-1185">Reference proteome</keyword>
<organism evidence="3 4">
    <name type="scientific">Hyaloscypha bicolor E</name>
    <dbReference type="NCBI Taxonomy" id="1095630"/>
    <lineage>
        <taxon>Eukaryota</taxon>
        <taxon>Fungi</taxon>
        <taxon>Dikarya</taxon>
        <taxon>Ascomycota</taxon>
        <taxon>Pezizomycotina</taxon>
        <taxon>Leotiomycetes</taxon>
        <taxon>Helotiales</taxon>
        <taxon>Hyaloscyphaceae</taxon>
        <taxon>Hyaloscypha</taxon>
        <taxon>Hyaloscypha bicolor</taxon>
    </lineage>
</organism>
<dbReference type="GO" id="GO:0043386">
    <property type="term" value="P:mycotoxin biosynthetic process"/>
    <property type="evidence" value="ECO:0007669"/>
    <property type="project" value="InterPro"/>
</dbReference>
<dbReference type="Pfam" id="PF11807">
    <property type="entry name" value="UstYa"/>
    <property type="match status" value="1"/>
</dbReference>
<dbReference type="EMBL" id="KZ613856">
    <property type="protein sequence ID" value="PMD54849.1"/>
    <property type="molecule type" value="Genomic_DNA"/>
</dbReference>
<dbReference type="PANTHER" id="PTHR33365">
    <property type="entry name" value="YALI0B05434P"/>
    <property type="match status" value="1"/>
</dbReference>
<dbReference type="InParanoid" id="A0A2J6SVQ8"/>
<protein>
    <submittedName>
        <fullName evidence="3">Uncharacterized protein</fullName>
    </submittedName>
</protein>
<evidence type="ECO:0000313" key="4">
    <source>
        <dbReference type="Proteomes" id="UP000235371"/>
    </source>
</evidence>
<evidence type="ECO:0000313" key="3">
    <source>
        <dbReference type="EMBL" id="PMD54849.1"/>
    </source>
</evidence>
<comment type="similarity">
    <text evidence="2">Belongs to the ustYa family.</text>
</comment>
<comment type="pathway">
    <text evidence="1">Mycotoxin biosynthesis.</text>
</comment>
<accession>A0A2J6SVQ8</accession>
<dbReference type="RefSeq" id="XP_024731753.1">
    <property type="nucleotide sequence ID" value="XM_024878440.1"/>
</dbReference>
<sequence length="116" mass="13601">MWHQLHCVNILREAVHRDTYNGPPDSGTEYHLDHCLNYLRQVIMCYTDLIPMRYDWDQGAGRLMLQDEPHTCRNYKKIDEWARPRASCHVPAPHQPKTVKAPPRGSCIRGPYFADE</sequence>
<dbReference type="GeneID" id="36586517"/>
<evidence type="ECO:0000256" key="2">
    <source>
        <dbReference type="ARBA" id="ARBA00035112"/>
    </source>
</evidence>
<dbReference type="InterPro" id="IPR021765">
    <property type="entry name" value="UstYa-like"/>
</dbReference>
<name>A0A2J6SVQ8_9HELO</name>